<accession>A0A850R9D4</accession>
<keyword evidence="3" id="KW-1185">Reference proteome</keyword>
<dbReference type="InterPro" id="IPR021995">
    <property type="entry name" value="DUF3593"/>
</dbReference>
<dbReference type="InterPro" id="IPR019634">
    <property type="entry name" value="Uncharacterised_Ycf49"/>
</dbReference>
<dbReference type="AlphaFoldDB" id="A0A850R9D4"/>
<keyword evidence="1" id="KW-0812">Transmembrane</keyword>
<proteinExistence type="predicted"/>
<sequence>MLLSWPTWAIHLFTVTEWAVAMGLFWRYGRLIRRPGLQVFAVCMGPHLMSGLLILGFHLSGDTMRGLLEVSRLTNLGGSLLLLTATLAMAPALRRWRRWVWGIVPVGLVWVASAYWPLLGEHSTAVLGTANVAYLAFLLSLIWVYRTDRVPFSPLTIGGFWFLLVFVAVTIFTTRIATVGLGLPSLSHADVLHGLSESLLSVANLLVALGVYRRIEAQRKPGLFSDTKTGKDPSQ</sequence>
<feature type="transmembrane region" description="Helical" evidence="1">
    <location>
        <begin position="73"/>
        <end position="92"/>
    </location>
</feature>
<evidence type="ECO:0000256" key="1">
    <source>
        <dbReference type="SAM" id="Phobius"/>
    </source>
</evidence>
<keyword evidence="1" id="KW-1133">Transmembrane helix</keyword>
<dbReference type="Pfam" id="PF12159">
    <property type="entry name" value="DUF3593"/>
    <property type="match status" value="1"/>
</dbReference>
<name>A0A850R9D4_9GAMM</name>
<comment type="caution">
    <text evidence="2">The sequence shown here is derived from an EMBL/GenBank/DDBJ whole genome shotgun (WGS) entry which is preliminary data.</text>
</comment>
<dbReference type="EMBL" id="JABZEO010000005">
    <property type="protein sequence ID" value="NVZ09395.1"/>
    <property type="molecule type" value="Genomic_DNA"/>
</dbReference>
<dbReference type="Proteomes" id="UP000592294">
    <property type="component" value="Unassembled WGS sequence"/>
</dbReference>
<dbReference type="Pfam" id="PF10693">
    <property type="entry name" value="DUF2499"/>
    <property type="match status" value="1"/>
</dbReference>
<dbReference type="RefSeq" id="WP_176976155.1">
    <property type="nucleotide sequence ID" value="NZ_JABZEO010000005.1"/>
</dbReference>
<evidence type="ECO:0000313" key="3">
    <source>
        <dbReference type="Proteomes" id="UP000592294"/>
    </source>
</evidence>
<feature type="transmembrane region" description="Helical" evidence="1">
    <location>
        <begin position="192"/>
        <end position="212"/>
    </location>
</feature>
<dbReference type="PANTHER" id="PTHR35473:SF3">
    <property type="entry name" value="1-ACYL-SN-GLYCEROL-3-PHOSPHATE ACYLTRANSFERASE"/>
    <property type="match status" value="1"/>
</dbReference>
<feature type="transmembrane region" description="Helical" evidence="1">
    <location>
        <begin position="39"/>
        <end position="61"/>
    </location>
</feature>
<dbReference type="PANTHER" id="PTHR35473">
    <property type="entry name" value="1-ACYL-SN-GLYCEROL-3-PHOSPHATE ACYLTRANSFERASE"/>
    <property type="match status" value="1"/>
</dbReference>
<reference evidence="2 3" key="1">
    <citation type="submission" date="2020-06" db="EMBL/GenBank/DDBJ databases">
        <title>Whole-genome sequence of Allochromatium humboldtianum DSM 21881, type strain.</title>
        <authorList>
            <person name="Kyndt J.A."/>
            <person name="Meyer T.E."/>
        </authorList>
    </citation>
    <scope>NUCLEOTIDE SEQUENCE [LARGE SCALE GENOMIC DNA]</scope>
    <source>
        <strain evidence="2 3">DSM 21881</strain>
    </source>
</reference>
<feature type="transmembrane region" description="Helical" evidence="1">
    <location>
        <begin position="124"/>
        <end position="145"/>
    </location>
</feature>
<keyword evidence="1" id="KW-0472">Membrane</keyword>
<organism evidence="2 3">
    <name type="scientific">Allochromatium humboldtianum</name>
    <dbReference type="NCBI Taxonomy" id="504901"/>
    <lineage>
        <taxon>Bacteria</taxon>
        <taxon>Pseudomonadati</taxon>
        <taxon>Pseudomonadota</taxon>
        <taxon>Gammaproteobacteria</taxon>
        <taxon>Chromatiales</taxon>
        <taxon>Chromatiaceae</taxon>
        <taxon>Allochromatium</taxon>
    </lineage>
</organism>
<feature type="transmembrane region" description="Helical" evidence="1">
    <location>
        <begin position="99"/>
        <end position="118"/>
    </location>
</feature>
<gene>
    <name evidence="2" type="ORF">HW932_08980</name>
</gene>
<feature type="transmembrane region" description="Helical" evidence="1">
    <location>
        <begin position="6"/>
        <end position="27"/>
    </location>
</feature>
<protein>
    <submittedName>
        <fullName evidence="2">DUF2499 domain-containing protein</fullName>
    </submittedName>
</protein>
<feature type="transmembrane region" description="Helical" evidence="1">
    <location>
        <begin position="152"/>
        <end position="172"/>
    </location>
</feature>
<evidence type="ECO:0000313" key="2">
    <source>
        <dbReference type="EMBL" id="NVZ09395.1"/>
    </source>
</evidence>